<proteinExistence type="predicted"/>
<organism evidence="1 2">
    <name type="scientific">Bauhinia variegata</name>
    <name type="common">Purple orchid tree</name>
    <name type="synonym">Phanera variegata</name>
    <dbReference type="NCBI Taxonomy" id="167791"/>
    <lineage>
        <taxon>Eukaryota</taxon>
        <taxon>Viridiplantae</taxon>
        <taxon>Streptophyta</taxon>
        <taxon>Embryophyta</taxon>
        <taxon>Tracheophyta</taxon>
        <taxon>Spermatophyta</taxon>
        <taxon>Magnoliopsida</taxon>
        <taxon>eudicotyledons</taxon>
        <taxon>Gunneridae</taxon>
        <taxon>Pentapetalae</taxon>
        <taxon>rosids</taxon>
        <taxon>fabids</taxon>
        <taxon>Fabales</taxon>
        <taxon>Fabaceae</taxon>
        <taxon>Cercidoideae</taxon>
        <taxon>Cercideae</taxon>
        <taxon>Bauhiniinae</taxon>
        <taxon>Bauhinia</taxon>
    </lineage>
</organism>
<dbReference type="EMBL" id="CM039438">
    <property type="protein sequence ID" value="KAI4300614.1"/>
    <property type="molecule type" value="Genomic_DNA"/>
</dbReference>
<reference evidence="1 2" key="1">
    <citation type="journal article" date="2022" name="DNA Res.">
        <title>Chromosomal-level genome assembly of the orchid tree Bauhinia variegata (Leguminosae; Cercidoideae) supports the allotetraploid origin hypothesis of Bauhinia.</title>
        <authorList>
            <person name="Zhong Y."/>
            <person name="Chen Y."/>
            <person name="Zheng D."/>
            <person name="Pang J."/>
            <person name="Liu Y."/>
            <person name="Luo S."/>
            <person name="Meng S."/>
            <person name="Qian L."/>
            <person name="Wei D."/>
            <person name="Dai S."/>
            <person name="Zhou R."/>
        </authorList>
    </citation>
    <scope>NUCLEOTIDE SEQUENCE [LARGE SCALE GENOMIC DNA]</scope>
    <source>
        <strain evidence="1">BV-YZ2020</strain>
    </source>
</reference>
<accession>A0ACB9KTH1</accession>
<keyword evidence="2" id="KW-1185">Reference proteome</keyword>
<name>A0ACB9KTH1_BAUVA</name>
<dbReference type="Proteomes" id="UP000828941">
    <property type="component" value="Chromosome 13"/>
</dbReference>
<protein>
    <submittedName>
        <fullName evidence="1">Uncharacterized protein</fullName>
    </submittedName>
</protein>
<evidence type="ECO:0000313" key="2">
    <source>
        <dbReference type="Proteomes" id="UP000828941"/>
    </source>
</evidence>
<comment type="caution">
    <text evidence="1">The sequence shown here is derived from an EMBL/GenBank/DDBJ whole genome shotgun (WGS) entry which is preliminary data.</text>
</comment>
<sequence>MKMVMMEPGGMLRGHRPAVLTVSNNSRNIKKKKKQQVHGHGSEPEPVIVYLKSPRVIHVRPEEFMGLVQQLTGNRSSSSSSSLSVSSADHISLSFNSSSIQDSTLRLPPPTIPSTS</sequence>
<gene>
    <name evidence="1" type="ORF">L6164_033970</name>
</gene>
<evidence type="ECO:0000313" key="1">
    <source>
        <dbReference type="EMBL" id="KAI4300614.1"/>
    </source>
</evidence>